<evidence type="ECO:0000313" key="3">
    <source>
        <dbReference type="Proteomes" id="UP000236630"/>
    </source>
</evidence>
<dbReference type="Proteomes" id="UP000236630">
    <property type="component" value="Unassembled WGS sequence"/>
</dbReference>
<keyword evidence="3" id="KW-1185">Reference proteome</keyword>
<dbReference type="EMBL" id="BDQV01000213">
    <property type="protein sequence ID" value="GAY59545.1"/>
    <property type="molecule type" value="Genomic_DNA"/>
</dbReference>
<evidence type="ECO:0000313" key="2">
    <source>
        <dbReference type="EMBL" id="GAY59545.1"/>
    </source>
</evidence>
<accession>A0A2H5Q5I7</accession>
<feature type="compositionally biased region" description="Low complexity" evidence="1">
    <location>
        <begin position="45"/>
        <end position="60"/>
    </location>
</feature>
<protein>
    <submittedName>
        <fullName evidence="2">Uncharacterized protein</fullName>
    </submittedName>
</protein>
<comment type="caution">
    <text evidence="2">The sequence shown here is derived from an EMBL/GenBank/DDBJ whole genome shotgun (WGS) entry which is preliminary data.</text>
</comment>
<feature type="non-terminal residue" evidence="2">
    <location>
        <position position="76"/>
    </location>
</feature>
<name>A0A2H5Q5I7_CITUN</name>
<reference evidence="2 3" key="1">
    <citation type="journal article" date="2017" name="Front. Genet.">
        <title>Draft sequencing of the heterozygous diploid genome of Satsuma (Citrus unshiu Marc.) using a hybrid assembly approach.</title>
        <authorList>
            <person name="Shimizu T."/>
            <person name="Tanizawa Y."/>
            <person name="Mochizuki T."/>
            <person name="Nagasaki H."/>
            <person name="Yoshioka T."/>
            <person name="Toyoda A."/>
            <person name="Fujiyama A."/>
            <person name="Kaminuma E."/>
            <person name="Nakamura Y."/>
        </authorList>
    </citation>
    <scope>NUCLEOTIDE SEQUENCE [LARGE SCALE GENOMIC DNA]</scope>
    <source>
        <strain evidence="3">cv. Miyagawa wase</strain>
    </source>
</reference>
<dbReference type="AlphaFoldDB" id="A0A2H5Q5I7"/>
<sequence length="76" mass="8532">MYLNKKIERIATAIEPPNNQANSANMMDDESEFMPFSEQQILANSRSCRASNRPPAASSSEMGIHTEICIKEEDIK</sequence>
<feature type="region of interest" description="Disordered" evidence="1">
    <location>
        <begin position="45"/>
        <end position="76"/>
    </location>
</feature>
<gene>
    <name evidence="2" type="ORF">CUMW_195290</name>
</gene>
<evidence type="ECO:0000256" key="1">
    <source>
        <dbReference type="SAM" id="MobiDB-lite"/>
    </source>
</evidence>
<organism evidence="2 3">
    <name type="scientific">Citrus unshiu</name>
    <name type="common">Satsuma mandarin</name>
    <name type="synonym">Citrus nobilis var. unshiu</name>
    <dbReference type="NCBI Taxonomy" id="55188"/>
    <lineage>
        <taxon>Eukaryota</taxon>
        <taxon>Viridiplantae</taxon>
        <taxon>Streptophyta</taxon>
        <taxon>Embryophyta</taxon>
        <taxon>Tracheophyta</taxon>
        <taxon>Spermatophyta</taxon>
        <taxon>Magnoliopsida</taxon>
        <taxon>eudicotyledons</taxon>
        <taxon>Gunneridae</taxon>
        <taxon>Pentapetalae</taxon>
        <taxon>rosids</taxon>
        <taxon>malvids</taxon>
        <taxon>Sapindales</taxon>
        <taxon>Rutaceae</taxon>
        <taxon>Aurantioideae</taxon>
        <taxon>Citrus</taxon>
    </lineage>
</organism>
<proteinExistence type="predicted"/>